<keyword evidence="3" id="KW-0472">Membrane</keyword>
<keyword evidence="11" id="KW-1185">Reference proteome</keyword>
<dbReference type="EMBL" id="CAXLJM020000020">
    <property type="protein sequence ID" value="CAL8087110.1"/>
    <property type="molecule type" value="Genomic_DNA"/>
</dbReference>
<dbReference type="SUPFAM" id="SSF51445">
    <property type="entry name" value="(Trans)glycosidases"/>
    <property type="match status" value="1"/>
</dbReference>
<dbReference type="Gene3D" id="2.60.40.1180">
    <property type="entry name" value="Golgi alpha-mannosidase II"/>
    <property type="match status" value="2"/>
</dbReference>
<keyword evidence="4" id="KW-1015">Disulfide bond</keyword>
<evidence type="ECO:0000256" key="8">
    <source>
        <dbReference type="SAM" id="SignalP"/>
    </source>
</evidence>
<keyword evidence="5" id="KW-0325">Glycoprotein</keyword>
<dbReference type="InterPro" id="IPR044913">
    <property type="entry name" value="P_trefoil_dom_sf"/>
</dbReference>
<comment type="similarity">
    <text evidence="2 7">Belongs to the glycosyl hydrolase 31 family.</text>
</comment>
<proteinExistence type="inferred from homology"/>
<dbReference type="InterPro" id="IPR017853">
    <property type="entry name" value="GH"/>
</dbReference>
<dbReference type="Pfam" id="PF00088">
    <property type="entry name" value="Trefoil"/>
    <property type="match status" value="1"/>
</dbReference>
<comment type="subcellular location">
    <subcellularLocation>
        <location evidence="1">Membrane</location>
    </subcellularLocation>
</comment>
<organism evidence="10 11">
    <name type="scientific">Orchesella dallaii</name>
    <dbReference type="NCBI Taxonomy" id="48710"/>
    <lineage>
        <taxon>Eukaryota</taxon>
        <taxon>Metazoa</taxon>
        <taxon>Ecdysozoa</taxon>
        <taxon>Arthropoda</taxon>
        <taxon>Hexapoda</taxon>
        <taxon>Collembola</taxon>
        <taxon>Entomobryomorpha</taxon>
        <taxon>Entomobryoidea</taxon>
        <taxon>Orchesellidae</taxon>
        <taxon>Orchesellinae</taxon>
        <taxon>Orchesella</taxon>
    </lineage>
</organism>
<dbReference type="CDD" id="cd14752">
    <property type="entry name" value="GH31_N"/>
    <property type="match status" value="1"/>
</dbReference>
<feature type="domain" description="P-type" evidence="9">
    <location>
        <begin position="26"/>
        <end position="72"/>
    </location>
</feature>
<feature type="signal peptide" evidence="8">
    <location>
        <begin position="1"/>
        <end position="25"/>
    </location>
</feature>
<dbReference type="InterPro" id="IPR000519">
    <property type="entry name" value="P_trefoil_dom"/>
</dbReference>
<dbReference type="Gene3D" id="4.10.110.10">
    <property type="entry name" value="Spasmolytic Protein, domain 1"/>
    <property type="match status" value="1"/>
</dbReference>
<protein>
    <recommendedName>
        <fullName evidence="9">P-type domain-containing protein</fullName>
    </recommendedName>
</protein>
<dbReference type="PROSITE" id="PS51448">
    <property type="entry name" value="P_TREFOIL_2"/>
    <property type="match status" value="1"/>
</dbReference>
<evidence type="ECO:0000256" key="1">
    <source>
        <dbReference type="ARBA" id="ARBA00004370"/>
    </source>
</evidence>
<dbReference type="Pfam" id="PF01055">
    <property type="entry name" value="Glyco_hydro_31_2nd"/>
    <property type="match status" value="1"/>
</dbReference>
<dbReference type="CDD" id="cd06602">
    <property type="entry name" value="GH31_MGAM_SI_GAA"/>
    <property type="match status" value="1"/>
</dbReference>
<evidence type="ECO:0000313" key="10">
    <source>
        <dbReference type="EMBL" id="CAL8087110.1"/>
    </source>
</evidence>
<dbReference type="SUPFAM" id="SSF57492">
    <property type="entry name" value="Trefoil"/>
    <property type="match status" value="1"/>
</dbReference>
<comment type="caution">
    <text evidence="6">Lacks conserved residue(s) required for the propagation of feature annotation.</text>
</comment>
<dbReference type="InterPro" id="IPR013780">
    <property type="entry name" value="Glyco_hydro_b"/>
</dbReference>
<keyword evidence="8" id="KW-0732">Signal</keyword>
<dbReference type="SMART" id="SM00018">
    <property type="entry name" value="PD"/>
    <property type="match status" value="1"/>
</dbReference>
<evidence type="ECO:0000313" key="11">
    <source>
        <dbReference type="Proteomes" id="UP001642540"/>
    </source>
</evidence>
<dbReference type="InterPro" id="IPR048395">
    <property type="entry name" value="Glyco_hydro_31_C"/>
</dbReference>
<evidence type="ECO:0000259" key="9">
    <source>
        <dbReference type="PROSITE" id="PS51448"/>
    </source>
</evidence>
<dbReference type="PANTHER" id="PTHR22762:SF133">
    <property type="entry name" value="P-TYPE DOMAIN-CONTAINING PROTEIN"/>
    <property type="match status" value="1"/>
</dbReference>
<evidence type="ECO:0000256" key="4">
    <source>
        <dbReference type="ARBA" id="ARBA00023157"/>
    </source>
</evidence>
<dbReference type="InterPro" id="IPR000322">
    <property type="entry name" value="Glyco_hydro_31_TIM"/>
</dbReference>
<name>A0ABP1Q2P9_9HEXA</name>
<evidence type="ECO:0000256" key="2">
    <source>
        <dbReference type="ARBA" id="ARBA00007806"/>
    </source>
</evidence>
<gene>
    <name evidence="10" type="ORF">ODALV1_LOCUS6637</name>
</gene>
<sequence>MVQKMKSFVFVQLLLLGSFAVATLAQQCLPDNERIDCHPDSGNTEAECLQRGCTYCPASIPDQNTPTCFFPRNWGYKMVGEPVNTGHGFRVALERITTSTVFGGDSNELNVEVDFQSDYRLRLKITDNQPRWEVPLKIDPPATNATNPLYDVIFVNEPVFSLKVVRKATGTVIFDSSLGGFNFADQFIQIGFKLPSRNVYGIGENEQHTFRHSFEKRPLFGLWARDQAPSGNANMYGVQPHYTVVENDGNTHSVAIVNSNAQEFEMHPSPGIVYKTLGGVIDMYFFLGPTPENTAQQYSEAVGRYPLPPYWALGFQLCRFGYNNLETMKATVDRMIASEIPFDVQYGDIDIMDGNLDFTLGPSFAGLNDYVKELKTQGLKFMTILDPCVSAVETPGTYRPYELGNEMDVWVKRADGVTPAQGKVWPAGACYFADFSKNSTREWWKILIKEFHDNMLEFDALWIDMNEPANFVDGDMEEGCDEGNSLNTPPYVPRSLRGDGKLYDNTLCPDHVDSLGKHYDTHNIYGLMEAEPTIVATREAVGKRTFSLSRSSFLGLGRYVTHWLGDNFSNWSNMYYSIIGMLQFNLFAIPFVGPDICGHNSDATAQLCQRWQQLGAFYPFSRNHNGNGHVEQDPAAFNGEIIASTKKALTVRYTLLPYLYSLLARHERWGDTVARPLWSTFPTDSVALGIDRQFMWGSGILITPVLEEDQTTVQAYFPDSRFYDYYTGAEVNVRGNYTTLDAPLDFINVHIHGGSIIVTQVPAVNTDAQRNNPFGLILALNDNGEASGSYFYDDGISFDTVANHNYFIAQMSASNKTLNYVAWNDQYPGMGQMIVDTIRLLGASPAPTSITVNGAPHSNFTVLPSGELLISGLNLTANVDFIMQYN</sequence>
<feature type="chain" id="PRO_5047278770" description="P-type domain-containing protein" evidence="8">
    <location>
        <begin position="26"/>
        <end position="886"/>
    </location>
</feature>
<evidence type="ECO:0000256" key="5">
    <source>
        <dbReference type="ARBA" id="ARBA00023180"/>
    </source>
</evidence>
<evidence type="ECO:0000256" key="7">
    <source>
        <dbReference type="RuleBase" id="RU361185"/>
    </source>
</evidence>
<keyword evidence="7" id="KW-0378">Hydrolase</keyword>
<comment type="caution">
    <text evidence="10">The sequence shown here is derived from an EMBL/GenBank/DDBJ whole genome shotgun (WGS) entry which is preliminary data.</text>
</comment>
<dbReference type="PANTHER" id="PTHR22762">
    <property type="entry name" value="ALPHA-GLUCOSIDASE"/>
    <property type="match status" value="1"/>
</dbReference>
<evidence type="ECO:0000256" key="6">
    <source>
        <dbReference type="PROSITE-ProRule" id="PRU00779"/>
    </source>
</evidence>
<dbReference type="Proteomes" id="UP001642540">
    <property type="component" value="Unassembled WGS sequence"/>
</dbReference>
<reference evidence="10 11" key="1">
    <citation type="submission" date="2024-08" db="EMBL/GenBank/DDBJ databases">
        <authorList>
            <person name="Cucini C."/>
            <person name="Frati F."/>
        </authorList>
    </citation>
    <scope>NUCLEOTIDE SEQUENCE [LARGE SCALE GENOMIC DNA]</scope>
</reference>
<dbReference type="Pfam" id="PF21365">
    <property type="entry name" value="Glyco_hydro_31_3rd"/>
    <property type="match status" value="1"/>
</dbReference>
<keyword evidence="7" id="KW-0326">Glycosidase</keyword>
<dbReference type="Gene3D" id="2.60.40.1760">
    <property type="entry name" value="glycosyl hydrolase (family 31)"/>
    <property type="match status" value="1"/>
</dbReference>
<dbReference type="SUPFAM" id="SSF51011">
    <property type="entry name" value="Glycosyl hydrolase domain"/>
    <property type="match status" value="1"/>
</dbReference>
<dbReference type="Gene3D" id="3.20.20.80">
    <property type="entry name" value="Glycosidases"/>
    <property type="match status" value="1"/>
</dbReference>
<dbReference type="CDD" id="cd00111">
    <property type="entry name" value="Trefoil"/>
    <property type="match status" value="1"/>
</dbReference>
<dbReference type="InterPro" id="IPR011013">
    <property type="entry name" value="Gal_mutarotase_sf_dom"/>
</dbReference>
<dbReference type="SUPFAM" id="SSF74650">
    <property type="entry name" value="Galactose mutarotase-like"/>
    <property type="match status" value="1"/>
</dbReference>
<evidence type="ECO:0000256" key="3">
    <source>
        <dbReference type="ARBA" id="ARBA00023136"/>
    </source>
</evidence>
<accession>A0ABP1Q2P9</accession>